<feature type="transmembrane region" description="Helical" evidence="1">
    <location>
        <begin position="213"/>
        <end position="234"/>
    </location>
</feature>
<accession>A0ABT0AG19</accession>
<feature type="transmembrane region" description="Helical" evidence="1">
    <location>
        <begin position="293"/>
        <end position="313"/>
    </location>
</feature>
<evidence type="ECO:0008006" key="4">
    <source>
        <dbReference type="Google" id="ProtNLM"/>
    </source>
</evidence>
<reference evidence="2" key="1">
    <citation type="submission" date="2022-03" db="EMBL/GenBank/DDBJ databases">
        <title>Identification of a novel bacterium isolated from mangrove sediments.</title>
        <authorList>
            <person name="Pan X."/>
        </authorList>
    </citation>
    <scope>NUCLEOTIDE SEQUENCE</scope>
    <source>
        <strain evidence="2">B2637</strain>
    </source>
</reference>
<keyword evidence="1" id="KW-1133">Transmembrane helix</keyword>
<name>A0ABT0AG19_9SPHN</name>
<dbReference type="Proteomes" id="UP001162802">
    <property type="component" value="Unassembled WGS sequence"/>
</dbReference>
<comment type="caution">
    <text evidence="2">The sequence shown here is derived from an EMBL/GenBank/DDBJ whole genome shotgun (WGS) entry which is preliminary data.</text>
</comment>
<organism evidence="2 3">
    <name type="scientific">Novosphingobium mangrovi</name>
    <name type="common">ex Hu et al. 2023</name>
    <dbReference type="NCBI Taxonomy" id="2930094"/>
    <lineage>
        <taxon>Bacteria</taxon>
        <taxon>Pseudomonadati</taxon>
        <taxon>Pseudomonadota</taxon>
        <taxon>Alphaproteobacteria</taxon>
        <taxon>Sphingomonadales</taxon>
        <taxon>Sphingomonadaceae</taxon>
        <taxon>Novosphingobium</taxon>
    </lineage>
</organism>
<keyword evidence="3" id="KW-1185">Reference proteome</keyword>
<feature type="transmembrane region" description="Helical" evidence="1">
    <location>
        <begin position="240"/>
        <end position="257"/>
    </location>
</feature>
<keyword evidence="1" id="KW-0812">Transmembrane</keyword>
<proteinExistence type="predicted"/>
<sequence>MKRATLEGLAQRGRNLAARHPATLRWAARGILLLSLIFLGRSVQEASLANAAPLPGRGALFALLLSAPAYAGLLVVLALAWSQVLAHANGTAKRIRLRETVAVYGISILPKYIPGSVFQYGSRQLLGRERGWSTRALTLASGLEVLLHVLCASVIAALLLALATLGQAHERAAWLAFLAGLPTLCTLAGLALLGRRLPPALTDLAAPAIRSALLQALFFAGMAALAMVCAWAYGVGTARLASVGGLFLLSWLAGFAVPVMPGGLGVREAAGISLLSGVVGLETALMIQFSMRLVMLAGDALLFLIALACRRALRPPE</sequence>
<feature type="transmembrane region" description="Helical" evidence="1">
    <location>
        <begin position="61"/>
        <end position="86"/>
    </location>
</feature>
<feature type="transmembrane region" description="Helical" evidence="1">
    <location>
        <begin position="145"/>
        <end position="166"/>
    </location>
</feature>
<dbReference type="EMBL" id="JALHAT010000034">
    <property type="protein sequence ID" value="MCJ1962152.1"/>
    <property type="molecule type" value="Genomic_DNA"/>
</dbReference>
<evidence type="ECO:0000313" key="3">
    <source>
        <dbReference type="Proteomes" id="UP001162802"/>
    </source>
</evidence>
<dbReference type="RefSeq" id="WP_243801864.1">
    <property type="nucleotide sequence ID" value="NZ_JALHAT010000034.1"/>
</dbReference>
<protein>
    <recommendedName>
        <fullName evidence="4">Lysylphosphatidylglycerol synthetase family protein</fullName>
    </recommendedName>
</protein>
<evidence type="ECO:0000256" key="1">
    <source>
        <dbReference type="SAM" id="Phobius"/>
    </source>
</evidence>
<feature type="transmembrane region" description="Helical" evidence="1">
    <location>
        <begin position="172"/>
        <end position="193"/>
    </location>
</feature>
<evidence type="ECO:0000313" key="2">
    <source>
        <dbReference type="EMBL" id="MCJ1962152.1"/>
    </source>
</evidence>
<gene>
    <name evidence="2" type="ORF">MTR65_15770</name>
</gene>
<keyword evidence="1" id="KW-0472">Membrane</keyword>